<dbReference type="InterPro" id="IPR014054">
    <property type="entry name" value="Phage_regulatory_Rha"/>
</dbReference>
<dbReference type="PANTHER" id="PTHR36180">
    <property type="entry name" value="DNA-BINDING PROTEIN-RELATED-RELATED"/>
    <property type="match status" value="1"/>
</dbReference>
<evidence type="ECO:0000259" key="2">
    <source>
        <dbReference type="PROSITE" id="PS51750"/>
    </source>
</evidence>
<dbReference type="Pfam" id="PF09669">
    <property type="entry name" value="Phage_pRha"/>
    <property type="match status" value="1"/>
</dbReference>
<dbReference type="Pfam" id="PF02498">
    <property type="entry name" value="Bro-N"/>
    <property type="match status" value="1"/>
</dbReference>
<proteinExistence type="predicted"/>
<dbReference type="EMBL" id="CP029551">
    <property type="protein sequence ID" value="AWN38723.1"/>
    <property type="molecule type" value="Genomic_DNA"/>
</dbReference>
<feature type="region of interest" description="Disordered" evidence="1">
    <location>
        <begin position="276"/>
        <end position="308"/>
    </location>
</feature>
<dbReference type="PANTHER" id="PTHR36180:SF2">
    <property type="entry name" value="BRO FAMILY PROTEIN"/>
    <property type="match status" value="1"/>
</dbReference>
<protein>
    <recommendedName>
        <fullName evidence="2">Bro-N domain-containing protein</fullName>
    </recommendedName>
</protein>
<sequence>MVREIGGEPRVLDTDLARALGMERPTNIRTMIKGLREELERFGVLHAERANSSDALGRGRPATAYHLNEEQAAYVTMHCKTEKATEVKVLLVRVFTAWRHGKLVPAQPMQSAIDFINPLETAKLIMAEMTTKTSTFSFAGLDLRCVTIEGQPLFVAEDVCRMTGLEGYASKHTAKLPIEERRVVSAATYGTLGIFKPKQPSATLVSEKGLYTLVMRAQKANPKAREFQSWVTGTVLPTIRQTGGYIQGEEKLATGEMTEEQFFALAVLTMQGQLPPALGKTAGDPPSAAPSPCRSRFRTTSPACWTRP</sequence>
<name>A0A2U8VY78_9HYPH</name>
<feature type="domain" description="Bro-N" evidence="2">
    <location>
        <begin position="126"/>
        <end position="243"/>
    </location>
</feature>
<evidence type="ECO:0000313" key="4">
    <source>
        <dbReference type="Proteomes" id="UP000246058"/>
    </source>
</evidence>
<organism evidence="3 4">
    <name type="scientific">Methylobacterium radiodurans</name>
    <dbReference type="NCBI Taxonomy" id="2202828"/>
    <lineage>
        <taxon>Bacteria</taxon>
        <taxon>Pseudomonadati</taxon>
        <taxon>Pseudomonadota</taxon>
        <taxon>Alphaproteobacteria</taxon>
        <taxon>Hyphomicrobiales</taxon>
        <taxon>Methylobacteriaceae</taxon>
        <taxon>Methylobacterium</taxon>
    </lineage>
</organism>
<accession>A0A2U8VY78</accession>
<dbReference type="KEGG" id="meti:DK427_25835"/>
<dbReference type="PROSITE" id="PS51750">
    <property type="entry name" value="BRO_N"/>
    <property type="match status" value="1"/>
</dbReference>
<keyword evidence="4" id="KW-1185">Reference proteome</keyword>
<dbReference type="InterPro" id="IPR003497">
    <property type="entry name" value="BRO_N_domain"/>
</dbReference>
<evidence type="ECO:0000256" key="1">
    <source>
        <dbReference type="SAM" id="MobiDB-lite"/>
    </source>
</evidence>
<evidence type="ECO:0000313" key="3">
    <source>
        <dbReference type="EMBL" id="AWN38723.1"/>
    </source>
</evidence>
<gene>
    <name evidence="3" type="ORF">DK427_25835</name>
</gene>
<feature type="compositionally biased region" description="Polar residues" evidence="1">
    <location>
        <begin position="298"/>
        <end position="308"/>
    </location>
</feature>
<dbReference type="SMART" id="SM01040">
    <property type="entry name" value="Bro-N"/>
    <property type="match status" value="1"/>
</dbReference>
<dbReference type="AlphaFoldDB" id="A0A2U8VY78"/>
<dbReference type="Proteomes" id="UP000246058">
    <property type="component" value="Chromosome"/>
</dbReference>
<reference evidence="3 4" key="1">
    <citation type="submission" date="2018-05" db="EMBL/GenBank/DDBJ databases">
        <title>Complete Genome Sequence of Methylobacterium sp. 17Sr1-43.</title>
        <authorList>
            <person name="Srinivasan S."/>
        </authorList>
    </citation>
    <scope>NUCLEOTIDE SEQUENCE [LARGE SCALE GENOMIC DNA]</scope>
    <source>
        <strain evidence="3 4">17Sr1-43</strain>
    </source>
</reference>
<dbReference type="OrthoDB" id="9808959at2"/>